<dbReference type="InterPro" id="IPR033904">
    <property type="entry name" value="Trans_IPPS_HH"/>
</dbReference>
<dbReference type="SUPFAM" id="SSF48576">
    <property type="entry name" value="Terpenoid synthases"/>
    <property type="match status" value="1"/>
</dbReference>
<proteinExistence type="predicted"/>
<dbReference type="AlphaFoldDB" id="A0A1I7BVX8"/>
<dbReference type="PROSITE" id="PS01045">
    <property type="entry name" value="SQUALEN_PHYTOEN_SYN_2"/>
    <property type="match status" value="1"/>
</dbReference>
<organism evidence="2 3">
    <name type="scientific">Lishizhenia tianjinensis</name>
    <dbReference type="NCBI Taxonomy" id="477690"/>
    <lineage>
        <taxon>Bacteria</taxon>
        <taxon>Pseudomonadati</taxon>
        <taxon>Bacteroidota</taxon>
        <taxon>Flavobacteriia</taxon>
        <taxon>Flavobacteriales</taxon>
        <taxon>Crocinitomicaceae</taxon>
        <taxon>Lishizhenia</taxon>
    </lineage>
</organism>
<dbReference type="OrthoDB" id="9787280at2"/>
<dbReference type="SFLD" id="SFLDG01212">
    <property type="entry name" value="Phytoene_synthase_like"/>
    <property type="match status" value="1"/>
</dbReference>
<keyword evidence="3" id="KW-1185">Reference proteome</keyword>
<dbReference type="EMBL" id="FPAS01000008">
    <property type="protein sequence ID" value="SFT91343.1"/>
    <property type="molecule type" value="Genomic_DNA"/>
</dbReference>
<dbReference type="PANTHER" id="PTHR31480">
    <property type="entry name" value="BIFUNCTIONAL LYCOPENE CYCLASE/PHYTOENE SYNTHASE"/>
    <property type="match status" value="1"/>
</dbReference>
<dbReference type="CDD" id="cd00683">
    <property type="entry name" value="Trans_IPPS_HH"/>
    <property type="match status" value="1"/>
</dbReference>
<dbReference type="Proteomes" id="UP000236454">
    <property type="component" value="Unassembled WGS sequence"/>
</dbReference>
<reference evidence="2 3" key="1">
    <citation type="submission" date="2016-10" db="EMBL/GenBank/DDBJ databases">
        <authorList>
            <person name="de Groot N.N."/>
        </authorList>
    </citation>
    <scope>NUCLEOTIDE SEQUENCE [LARGE SCALE GENOMIC DNA]</scope>
    <source>
        <strain evidence="2 3">CGMCC 1.7005</strain>
    </source>
</reference>
<dbReference type="Pfam" id="PF00494">
    <property type="entry name" value="SQS_PSY"/>
    <property type="match status" value="1"/>
</dbReference>
<gene>
    <name evidence="2" type="ORF">SAMN05216474_3128</name>
</gene>
<dbReference type="GO" id="GO:0004311">
    <property type="term" value="F:geranylgeranyl diphosphate synthase activity"/>
    <property type="evidence" value="ECO:0007669"/>
    <property type="project" value="InterPro"/>
</dbReference>
<dbReference type="InterPro" id="IPR019845">
    <property type="entry name" value="Squalene/phytoene_synthase_CS"/>
</dbReference>
<dbReference type="RefSeq" id="WP_090253333.1">
    <property type="nucleotide sequence ID" value="NZ_FPAS01000008.1"/>
</dbReference>
<dbReference type="InterPro" id="IPR002060">
    <property type="entry name" value="Squ/phyt_synthse"/>
</dbReference>
<dbReference type="SFLD" id="SFLDG01018">
    <property type="entry name" value="Squalene/Phytoene_Synthase_Lik"/>
    <property type="match status" value="1"/>
</dbReference>
<dbReference type="InterPro" id="IPR008949">
    <property type="entry name" value="Isoprenoid_synthase_dom_sf"/>
</dbReference>
<evidence type="ECO:0000256" key="1">
    <source>
        <dbReference type="ARBA" id="ARBA00022679"/>
    </source>
</evidence>
<dbReference type="SFLD" id="SFLDS00005">
    <property type="entry name" value="Isoprenoid_Synthase_Type_I"/>
    <property type="match status" value="1"/>
</dbReference>
<dbReference type="InterPro" id="IPR044843">
    <property type="entry name" value="Trans_IPPS_bact-type"/>
</dbReference>
<dbReference type="GO" id="GO:0016117">
    <property type="term" value="P:carotenoid biosynthetic process"/>
    <property type="evidence" value="ECO:0007669"/>
    <property type="project" value="UniProtKB-ARBA"/>
</dbReference>
<dbReference type="STRING" id="477690.SAMN05216474_3128"/>
<keyword evidence="1" id="KW-0808">Transferase</keyword>
<dbReference type="Gene3D" id="1.10.600.10">
    <property type="entry name" value="Farnesyl Diphosphate Synthase"/>
    <property type="match status" value="1"/>
</dbReference>
<name>A0A1I7BVX8_9FLAO</name>
<evidence type="ECO:0000313" key="3">
    <source>
        <dbReference type="Proteomes" id="UP000236454"/>
    </source>
</evidence>
<evidence type="ECO:0000313" key="2">
    <source>
        <dbReference type="EMBL" id="SFT91343.1"/>
    </source>
</evidence>
<sequence length="278" mass="32694">MKELFDKLCEVTSKITTQKYSTSFSLGIKFLSKDLQQPIYNIYGFVRFADEIVDTFHDYDKKLLLDEFKEETHKAIDRGISLNPILNSFQATVRQYNIPKDIIDTFLYSMEMDLTKEFYNQEKYEQYILGSAEVVGLMCLKVFVRGDEAEYERLKSPAMKLGSAFQKINFLRDLKADYHELGRTYFPGVDLKEFNDVIKKQIEADIALDFELGYNGIMQLPKNARFGTYMAYIYYYKLFKKIKETPAKVILNQRIRIPNNRKYGLFISSYLRHSLNLV</sequence>
<protein>
    <submittedName>
        <fullName evidence="2">Phytoene/squalene synthetase</fullName>
    </submittedName>
</protein>
<accession>A0A1I7BVX8</accession>
<dbReference type="GO" id="GO:0051996">
    <property type="term" value="F:squalene synthase [NAD(P)H] activity"/>
    <property type="evidence" value="ECO:0007669"/>
    <property type="project" value="InterPro"/>
</dbReference>